<name>A0A174ZMC3_9FIRM</name>
<organism evidence="6 7">
    <name type="scientific">[Eubacterium] siraeum</name>
    <dbReference type="NCBI Taxonomy" id="39492"/>
    <lineage>
        <taxon>Bacteria</taxon>
        <taxon>Bacillati</taxon>
        <taxon>Bacillota</taxon>
        <taxon>Clostridia</taxon>
        <taxon>Eubacteriales</taxon>
        <taxon>Oscillospiraceae</taxon>
        <taxon>Oscillospiraceae incertae sedis</taxon>
    </lineage>
</organism>
<reference evidence="6 7" key="1">
    <citation type="submission" date="2015-09" db="EMBL/GenBank/DDBJ databases">
        <authorList>
            <consortium name="Pathogen Informatics"/>
        </authorList>
    </citation>
    <scope>NUCLEOTIDE SEQUENCE [LARGE SCALE GENOMIC DNA]</scope>
    <source>
        <strain evidence="6 7">2789STDY5834928</strain>
    </source>
</reference>
<dbReference type="InterPro" id="IPR043129">
    <property type="entry name" value="ATPase_NBD"/>
</dbReference>
<accession>A0A174ZMC3</accession>
<dbReference type="PANTHER" id="PTHR43095:SF5">
    <property type="entry name" value="XYLULOSE KINASE"/>
    <property type="match status" value="1"/>
</dbReference>
<feature type="domain" description="Carbohydrate kinase FGGY N-terminal" evidence="4">
    <location>
        <begin position="13"/>
        <end position="230"/>
    </location>
</feature>
<comment type="similarity">
    <text evidence="1">Belongs to the FGGY kinase family.</text>
</comment>
<evidence type="ECO:0000256" key="1">
    <source>
        <dbReference type="ARBA" id="ARBA00009156"/>
    </source>
</evidence>
<evidence type="ECO:0000256" key="2">
    <source>
        <dbReference type="ARBA" id="ARBA00022679"/>
    </source>
</evidence>
<dbReference type="InterPro" id="IPR050406">
    <property type="entry name" value="FGGY_Carb_Kinase"/>
</dbReference>
<dbReference type="GO" id="GO:0005975">
    <property type="term" value="P:carbohydrate metabolic process"/>
    <property type="evidence" value="ECO:0007669"/>
    <property type="project" value="InterPro"/>
</dbReference>
<dbReference type="STRING" id="39492.ERS852540_01446"/>
<dbReference type="InterPro" id="IPR018484">
    <property type="entry name" value="FGGY_N"/>
</dbReference>
<dbReference type="Gene3D" id="3.30.420.40">
    <property type="match status" value="2"/>
</dbReference>
<evidence type="ECO:0000259" key="5">
    <source>
        <dbReference type="Pfam" id="PF02782"/>
    </source>
</evidence>
<dbReference type="Pfam" id="PF02782">
    <property type="entry name" value="FGGY_C"/>
    <property type="match status" value="1"/>
</dbReference>
<evidence type="ECO:0000256" key="3">
    <source>
        <dbReference type="ARBA" id="ARBA00022777"/>
    </source>
</evidence>
<dbReference type="SUPFAM" id="SSF53067">
    <property type="entry name" value="Actin-like ATPase domain"/>
    <property type="match status" value="2"/>
</dbReference>
<proteinExistence type="inferred from homology"/>
<evidence type="ECO:0000313" key="6">
    <source>
        <dbReference type="EMBL" id="CUQ87152.1"/>
    </source>
</evidence>
<dbReference type="GO" id="GO:0016301">
    <property type="term" value="F:kinase activity"/>
    <property type="evidence" value="ECO:0007669"/>
    <property type="project" value="UniProtKB-KW"/>
</dbReference>
<dbReference type="PANTHER" id="PTHR43095">
    <property type="entry name" value="SUGAR KINASE"/>
    <property type="match status" value="1"/>
</dbReference>
<feature type="domain" description="Carbohydrate kinase FGGY C-terminal" evidence="5">
    <location>
        <begin position="272"/>
        <end position="470"/>
    </location>
</feature>
<sequence length="524" mass="56710">MTIQEKIQNAKTYLGIEFGSTRIKAVLIDDTFAPIASGSHEWQNRYENGVWTYSLDDITTGLQQCYAALTEDIRQKFGVTPTTYGAIGISGMMHGYMAFDKDDNLLVPFRTWRNTITEQAASELSELLSFNIPQRWSIAHLYQAILNGEEHVRHIAHINTLAGYIHYRLTGKRQVGIGEASGIFPVDTTGYNTDYIKKVDEVLFAKGFSVKLTEVLPSVLNAGAKEAFLTADGAKLLDPTGTLQPGIPLCPPEGDAGTGMTATDSVLPRTGNVSAGTSIFAMLVLDKPLKGYYPEIDVVTTPCGAPVAMVHCNNCSSELDAWVKIFGEFAQLSGHPIAKPALYDMLYYHALTGDPDCGNTVVYNFLSGEPVAGAENGRPMYFRTPDGKFNLANLFRAEIYSTMAALKLGMDILFEKEQVSVEKITGHGGLFKTKGVAQQFLADGLGCAVSVMKTAGEGGAWGMALLAAYTVCGGGKSLSEFLDSEVFVGMESTTLQPEKNGAEGFARFMENYKRGLAAQYAAAK</sequence>
<dbReference type="EMBL" id="CZBY01000010">
    <property type="protein sequence ID" value="CUQ87152.1"/>
    <property type="molecule type" value="Genomic_DNA"/>
</dbReference>
<dbReference type="Proteomes" id="UP000095662">
    <property type="component" value="Unassembled WGS sequence"/>
</dbReference>
<gene>
    <name evidence="6" type="ORF">ERS852540_01446</name>
</gene>
<dbReference type="OrthoDB" id="9760563at2"/>
<keyword evidence="2" id="KW-0808">Transferase</keyword>
<evidence type="ECO:0000313" key="7">
    <source>
        <dbReference type="Proteomes" id="UP000095662"/>
    </source>
</evidence>
<dbReference type="AlphaFoldDB" id="A0A174ZMC3"/>
<keyword evidence="3 6" id="KW-0418">Kinase</keyword>
<protein>
    <submittedName>
        <fullName evidence="6">Ribulokinase</fullName>
    </submittedName>
</protein>
<dbReference type="CDD" id="cd07809">
    <property type="entry name" value="ASKHA_NBD_FGGY_BaXK-like"/>
    <property type="match status" value="1"/>
</dbReference>
<dbReference type="Pfam" id="PF00370">
    <property type="entry name" value="FGGY_N"/>
    <property type="match status" value="1"/>
</dbReference>
<evidence type="ECO:0000259" key="4">
    <source>
        <dbReference type="Pfam" id="PF00370"/>
    </source>
</evidence>
<dbReference type="InterPro" id="IPR018485">
    <property type="entry name" value="FGGY_C"/>
</dbReference>